<keyword evidence="2" id="KW-1185">Reference proteome</keyword>
<accession>A0A9P8Q6Q2</accession>
<protein>
    <submittedName>
        <fullName evidence="1">Uncharacterized protein</fullName>
    </submittedName>
</protein>
<proteinExistence type="predicted"/>
<name>A0A9P8Q6Q2_WICPI</name>
<gene>
    <name evidence="1" type="ORF">WICPIJ_003839</name>
</gene>
<reference evidence="1" key="1">
    <citation type="journal article" date="2021" name="Open Biol.">
        <title>Shared evolutionary footprints suggest mitochondrial oxidative damage underlies multiple complex I losses in fungi.</title>
        <authorList>
            <person name="Schikora-Tamarit M.A."/>
            <person name="Marcet-Houben M."/>
            <person name="Nosek J."/>
            <person name="Gabaldon T."/>
        </authorList>
    </citation>
    <scope>NUCLEOTIDE SEQUENCE</scope>
    <source>
        <strain evidence="1">CBS2887</strain>
    </source>
</reference>
<dbReference type="AlphaFoldDB" id="A0A9P8Q6Q2"/>
<sequence>MVCSLDLASSETDSNFSFKTDDSFCKDSSSALADFKDFSKFEEEDEDFLMVFSNSAISDSAEVRSLVTDSYSSHLDLYLASSSFIDDSIVALDSDKVESCDSVIVSRFFLISRASDSKDFFSSNREDNSLLDSSKESFKLSISFTFSAISEAEAAALDF</sequence>
<dbReference type="Proteomes" id="UP000774326">
    <property type="component" value="Unassembled WGS sequence"/>
</dbReference>
<organism evidence="1 2">
    <name type="scientific">Wickerhamomyces pijperi</name>
    <name type="common">Yeast</name>
    <name type="synonym">Pichia pijperi</name>
    <dbReference type="NCBI Taxonomy" id="599730"/>
    <lineage>
        <taxon>Eukaryota</taxon>
        <taxon>Fungi</taxon>
        <taxon>Dikarya</taxon>
        <taxon>Ascomycota</taxon>
        <taxon>Saccharomycotina</taxon>
        <taxon>Saccharomycetes</taxon>
        <taxon>Phaffomycetales</taxon>
        <taxon>Wickerhamomycetaceae</taxon>
        <taxon>Wickerhamomyces</taxon>
    </lineage>
</organism>
<evidence type="ECO:0000313" key="1">
    <source>
        <dbReference type="EMBL" id="KAH3685178.1"/>
    </source>
</evidence>
<reference evidence="1" key="2">
    <citation type="submission" date="2021-01" db="EMBL/GenBank/DDBJ databases">
        <authorList>
            <person name="Schikora-Tamarit M.A."/>
        </authorList>
    </citation>
    <scope>NUCLEOTIDE SEQUENCE</scope>
    <source>
        <strain evidence="1">CBS2887</strain>
    </source>
</reference>
<dbReference type="EMBL" id="JAEUBG010002103">
    <property type="protein sequence ID" value="KAH3685178.1"/>
    <property type="molecule type" value="Genomic_DNA"/>
</dbReference>
<comment type="caution">
    <text evidence="1">The sequence shown here is derived from an EMBL/GenBank/DDBJ whole genome shotgun (WGS) entry which is preliminary data.</text>
</comment>
<evidence type="ECO:0000313" key="2">
    <source>
        <dbReference type="Proteomes" id="UP000774326"/>
    </source>
</evidence>